<dbReference type="RefSeq" id="WP_211467970.1">
    <property type="nucleotide sequence ID" value="NZ_JAGSXH010000036.1"/>
</dbReference>
<dbReference type="PANTHER" id="PTHR42831">
    <property type="entry name" value="FE-S PROTEIN MATURATION AUXILIARY FACTOR YITW"/>
    <property type="match status" value="1"/>
</dbReference>
<dbReference type="EMBL" id="JAGSXH010000036">
    <property type="protein sequence ID" value="MBS2963876.1"/>
    <property type="molecule type" value="Genomic_DNA"/>
</dbReference>
<dbReference type="Pfam" id="PF01883">
    <property type="entry name" value="FeS_assembly_P"/>
    <property type="match status" value="1"/>
</dbReference>
<dbReference type="PANTHER" id="PTHR42831:SF3">
    <property type="entry name" value="1,2-PHENYLACETYL-COA EPOXIDASE, SUBUNIT D-RELATED"/>
    <property type="match status" value="1"/>
</dbReference>
<dbReference type="Pfam" id="PF23451">
    <property type="entry name" value="Zn_ribbon_PaaD"/>
    <property type="match status" value="1"/>
</dbReference>
<evidence type="ECO:0000259" key="1">
    <source>
        <dbReference type="Pfam" id="PF01883"/>
    </source>
</evidence>
<dbReference type="AlphaFoldDB" id="A0A8J8BDA1"/>
<evidence type="ECO:0000259" key="2">
    <source>
        <dbReference type="Pfam" id="PF23451"/>
    </source>
</evidence>
<dbReference type="SUPFAM" id="SSF117916">
    <property type="entry name" value="Fe-S cluster assembly (FSCA) domain-like"/>
    <property type="match status" value="1"/>
</dbReference>
<feature type="domain" description="MIP18 family-like" evidence="1">
    <location>
        <begin position="29"/>
        <end position="91"/>
    </location>
</feature>
<sequence length="191" mass="20463">MHEDEHGLEGRGGDARSAQQLDARAVVCAVPDPELPYVTLGDLGVVAAVHEDGYTRSVRVELTPTYLGCPATEVIQRDVENALLDAGWRSVAVVLRFDPPWTPERISATGRAKLAAEGVAPPPRMRPAGHTPVPVFVELGGVRAEVPCPRCGAAQTERLSAFGPAPCQELRRCTACLEPFPAIKSSPVRLR</sequence>
<feature type="domain" description="PaaD zinc beta ribbon" evidence="2">
    <location>
        <begin position="137"/>
        <end position="184"/>
    </location>
</feature>
<dbReference type="InterPro" id="IPR011883">
    <property type="entry name" value="PaaD-like"/>
</dbReference>
<dbReference type="InterPro" id="IPR034904">
    <property type="entry name" value="FSCA_dom_sf"/>
</dbReference>
<dbReference type="Proteomes" id="UP000677913">
    <property type="component" value="Unassembled WGS sequence"/>
</dbReference>
<protein>
    <submittedName>
        <fullName evidence="3">Phenylacetate-CoA oxygenase subunit PaaJ</fullName>
    </submittedName>
</protein>
<comment type="caution">
    <text evidence="3">The sequence shown here is derived from an EMBL/GenBank/DDBJ whole genome shotgun (WGS) entry which is preliminary data.</text>
</comment>
<accession>A0A8J8BDA1</accession>
<evidence type="ECO:0000313" key="4">
    <source>
        <dbReference type="Proteomes" id="UP000677913"/>
    </source>
</evidence>
<keyword evidence="4" id="KW-1185">Reference proteome</keyword>
<evidence type="ECO:0000313" key="3">
    <source>
        <dbReference type="EMBL" id="MBS2963876.1"/>
    </source>
</evidence>
<gene>
    <name evidence="3" type="primary">paaJ</name>
    <name evidence="3" type="ORF">KGA66_12530</name>
</gene>
<dbReference type="InterPro" id="IPR052339">
    <property type="entry name" value="Fe-S_Maturation_MIP18"/>
</dbReference>
<reference evidence="3" key="1">
    <citation type="submission" date="2021-04" db="EMBL/GenBank/DDBJ databases">
        <title>Genome based classification of Actinospica acidithermotolerans sp. nov., an actinobacterium isolated from an Indonesian hot spring.</title>
        <authorList>
            <person name="Kusuma A.B."/>
            <person name="Putra K.E."/>
            <person name="Nafisah S."/>
            <person name="Loh J."/>
            <person name="Nouioui I."/>
            <person name="Goodfellow M."/>
        </authorList>
    </citation>
    <scope>NUCLEOTIDE SEQUENCE</scope>
    <source>
        <strain evidence="3">DSM 45618</strain>
    </source>
</reference>
<dbReference type="NCBIfam" id="TIGR02159">
    <property type="entry name" value="PA_CoA_Oxy4"/>
    <property type="match status" value="1"/>
</dbReference>
<name>A0A8J8BDA1_9ACTN</name>
<organism evidence="3 4">
    <name type="scientific">Actinocrinis puniceicyclus</name>
    <dbReference type="NCBI Taxonomy" id="977794"/>
    <lineage>
        <taxon>Bacteria</taxon>
        <taxon>Bacillati</taxon>
        <taxon>Actinomycetota</taxon>
        <taxon>Actinomycetes</taxon>
        <taxon>Catenulisporales</taxon>
        <taxon>Actinospicaceae</taxon>
        <taxon>Actinocrinis</taxon>
    </lineage>
</organism>
<dbReference type="InterPro" id="IPR002744">
    <property type="entry name" value="MIP18-like"/>
</dbReference>
<dbReference type="InterPro" id="IPR056572">
    <property type="entry name" value="Zn_ribbon_PaaD"/>
</dbReference>
<dbReference type="Gene3D" id="3.30.300.130">
    <property type="entry name" value="Fe-S cluster assembly (FSCA)"/>
    <property type="match status" value="1"/>
</dbReference>
<proteinExistence type="predicted"/>